<dbReference type="Proteomes" id="UP000034711">
    <property type="component" value="Unassembled WGS sequence"/>
</dbReference>
<sequence>MDEMLAQDEDRSETYLDRTLSEDRRPKPADRHLMKPKANMTKGGSIILRIYFALVSFVTLMMLIFSVSDLINVTLKTFVFPGADAPEYPTYCDKQYQTQEQCDQQKENEGHAAMVRKQQNVVRDISMLVVSAPLFWIHWRILYRDWMEERGKKKDEDNA</sequence>
<dbReference type="EMBL" id="LCRI01000012">
    <property type="protein sequence ID" value="KKW32840.1"/>
    <property type="molecule type" value="Genomic_DNA"/>
</dbReference>
<dbReference type="AlphaFoldDB" id="A0A0G1XPN7"/>
<evidence type="ECO:0000313" key="4">
    <source>
        <dbReference type="Proteomes" id="UP000034711"/>
    </source>
</evidence>
<feature type="compositionally biased region" description="Basic and acidic residues" evidence="1">
    <location>
        <begin position="8"/>
        <end position="33"/>
    </location>
</feature>
<keyword evidence="2" id="KW-0812">Transmembrane</keyword>
<feature type="transmembrane region" description="Helical" evidence="2">
    <location>
        <begin position="46"/>
        <end position="67"/>
    </location>
</feature>
<reference evidence="3 4" key="1">
    <citation type="journal article" date="2015" name="Nature">
        <title>rRNA introns, odd ribosomes, and small enigmatic genomes across a large radiation of phyla.</title>
        <authorList>
            <person name="Brown C.T."/>
            <person name="Hug L.A."/>
            <person name="Thomas B.C."/>
            <person name="Sharon I."/>
            <person name="Castelle C.J."/>
            <person name="Singh A."/>
            <person name="Wilkins M.J."/>
            <person name="Williams K.H."/>
            <person name="Banfield J.F."/>
        </authorList>
    </citation>
    <scope>NUCLEOTIDE SEQUENCE [LARGE SCALE GENOMIC DNA]</scope>
</reference>
<protein>
    <recommendedName>
        <fullName evidence="5">DUF5671 domain-containing protein</fullName>
    </recommendedName>
</protein>
<accession>A0A0G1XPN7</accession>
<feature type="transmembrane region" description="Helical" evidence="2">
    <location>
        <begin position="125"/>
        <end position="143"/>
    </location>
</feature>
<organism evidence="3 4">
    <name type="scientific">Candidatus Uhrbacteria bacterium GW2011_GWA2_53_10</name>
    <dbReference type="NCBI Taxonomy" id="1618980"/>
    <lineage>
        <taxon>Bacteria</taxon>
        <taxon>Candidatus Uhriibacteriota</taxon>
    </lineage>
</organism>
<keyword evidence="2" id="KW-0472">Membrane</keyword>
<keyword evidence="2" id="KW-1133">Transmembrane helix</keyword>
<evidence type="ECO:0000313" key="3">
    <source>
        <dbReference type="EMBL" id="KKW32840.1"/>
    </source>
</evidence>
<feature type="region of interest" description="Disordered" evidence="1">
    <location>
        <begin position="1"/>
        <end position="36"/>
    </location>
</feature>
<name>A0A0G1XPN7_9BACT</name>
<comment type="caution">
    <text evidence="3">The sequence shown here is derived from an EMBL/GenBank/DDBJ whole genome shotgun (WGS) entry which is preliminary data.</text>
</comment>
<evidence type="ECO:0008006" key="5">
    <source>
        <dbReference type="Google" id="ProtNLM"/>
    </source>
</evidence>
<evidence type="ECO:0000256" key="2">
    <source>
        <dbReference type="SAM" id="Phobius"/>
    </source>
</evidence>
<gene>
    <name evidence="3" type="ORF">UY77_C0012G0007</name>
</gene>
<evidence type="ECO:0000256" key="1">
    <source>
        <dbReference type="SAM" id="MobiDB-lite"/>
    </source>
</evidence>
<proteinExistence type="predicted"/>